<dbReference type="InterPro" id="IPR005719">
    <property type="entry name" value="Dihydroorotate_DH_2"/>
</dbReference>
<dbReference type="SUPFAM" id="SSF51395">
    <property type="entry name" value="FMN-linked oxidoreductases"/>
    <property type="match status" value="1"/>
</dbReference>
<dbReference type="GO" id="GO:0006207">
    <property type="term" value="P:'de novo' pyrimidine nucleobase biosynthetic process"/>
    <property type="evidence" value="ECO:0007669"/>
    <property type="project" value="InterPro"/>
</dbReference>
<dbReference type="Pfam" id="PF01180">
    <property type="entry name" value="DHO_dh"/>
    <property type="match status" value="1"/>
</dbReference>
<protein>
    <recommendedName>
        <fullName evidence="7">Dihydroorotate dehydrogenase catalytic domain-containing protein</fullName>
    </recommendedName>
</protein>
<gene>
    <name evidence="8" type="ORF">FOZ60_008002</name>
</gene>
<evidence type="ECO:0000256" key="5">
    <source>
        <dbReference type="ARBA" id="ARBA00023002"/>
    </source>
</evidence>
<dbReference type="InterPro" id="IPR013785">
    <property type="entry name" value="Aldolase_TIM"/>
</dbReference>
<dbReference type="AlphaFoldDB" id="A0A7J6NLB5"/>
<comment type="cofactor">
    <cofactor evidence="1">
        <name>FMN</name>
        <dbReference type="ChEBI" id="CHEBI:58210"/>
    </cofactor>
</comment>
<dbReference type="InterPro" id="IPR029063">
    <property type="entry name" value="SAM-dependent_MTases_sf"/>
</dbReference>
<dbReference type="InterPro" id="IPR005720">
    <property type="entry name" value="Dihydroorotate_DH_cat"/>
</dbReference>
<proteinExistence type="predicted"/>
<evidence type="ECO:0000256" key="4">
    <source>
        <dbReference type="ARBA" id="ARBA00022643"/>
    </source>
</evidence>
<keyword evidence="5" id="KW-0560">Oxidoreductase</keyword>
<accession>A0A7J6NLB5</accession>
<dbReference type="Gene3D" id="3.20.20.70">
    <property type="entry name" value="Aldolase class I"/>
    <property type="match status" value="1"/>
</dbReference>
<evidence type="ECO:0000259" key="7">
    <source>
        <dbReference type="Pfam" id="PF01180"/>
    </source>
</evidence>
<reference evidence="8 9" key="1">
    <citation type="submission" date="2020-04" db="EMBL/GenBank/DDBJ databases">
        <title>Perkinsus olseni comparative genomics.</title>
        <authorList>
            <person name="Bogema D.R."/>
        </authorList>
    </citation>
    <scope>NUCLEOTIDE SEQUENCE [LARGE SCALE GENOMIC DNA]</scope>
    <source>
        <strain evidence="8">00978-12</strain>
    </source>
</reference>
<evidence type="ECO:0000313" key="9">
    <source>
        <dbReference type="Proteomes" id="UP000541610"/>
    </source>
</evidence>
<keyword evidence="4" id="KW-0288">FMN</keyword>
<dbReference type="PANTHER" id="PTHR48109">
    <property type="entry name" value="DIHYDROOROTATE DEHYDROGENASE (QUINONE), MITOCHONDRIAL-RELATED"/>
    <property type="match status" value="1"/>
</dbReference>
<dbReference type="GO" id="GO:0016020">
    <property type="term" value="C:membrane"/>
    <property type="evidence" value="ECO:0007669"/>
    <property type="project" value="InterPro"/>
</dbReference>
<organism evidence="8 9">
    <name type="scientific">Perkinsus olseni</name>
    <name type="common">Perkinsus atlanticus</name>
    <dbReference type="NCBI Taxonomy" id="32597"/>
    <lineage>
        <taxon>Eukaryota</taxon>
        <taxon>Sar</taxon>
        <taxon>Alveolata</taxon>
        <taxon>Perkinsozoa</taxon>
        <taxon>Perkinsea</taxon>
        <taxon>Perkinsida</taxon>
        <taxon>Perkinsidae</taxon>
        <taxon>Perkinsus</taxon>
    </lineage>
</organism>
<dbReference type="OrthoDB" id="2017408at2759"/>
<feature type="domain" description="Dihydroorotate dehydrogenase catalytic" evidence="7">
    <location>
        <begin position="134"/>
        <end position="397"/>
    </location>
</feature>
<keyword evidence="6" id="KW-0472">Membrane</keyword>
<comment type="caution">
    <text evidence="8">The sequence shown here is derived from an EMBL/GenBank/DDBJ whole genome shotgun (WGS) entry which is preliminary data.</text>
</comment>
<dbReference type="Proteomes" id="UP000541610">
    <property type="component" value="Unassembled WGS sequence"/>
</dbReference>
<dbReference type="GO" id="GO:0009220">
    <property type="term" value="P:pyrimidine ribonucleotide biosynthetic process"/>
    <property type="evidence" value="ECO:0007669"/>
    <property type="project" value="TreeGrafter"/>
</dbReference>
<sequence>MTFYTVRRLRNTVGVTAVSGAAAYYILAAREARVLREMHHADAAPAAAVCWGTRFYKGLIGPVLFPLTASDPEVAHRMAITSGAVYGKLAFFLHRYWNCFDVYRKRVMDRLAAILLDGDTRRPAYAALQGVDPLKQTLFGVEFPRPVGVAAGFDKNGELLHLFTSAVLGNGFAEVGSVSKEPWPGNPRPRLFRLPRDGAVINRMGLNNRGAESLRGKLQSMSALLNGRRHTPPIGVNITKTPSPSIEDDAAVADMLATFDEVAPYAAYINVNISCPNTAEGKTFEDPEALDKLLRALLNWRRDNFPDKAVLVKLSPPPAGADEKYYEGVSAMVRKAVELGVDGFVMVNTVSDRAEDLGLDRTMGDVHHREKGGISGKPVRQRAINLVRHVYRVTEGKVYTGMIYEGPWIFRDINHGLAELLRRDGYSHVTSALGVLALGGTFRNICSGEKLANCVDRVSELLASPLLKESFEYVNETQITCRTFGGVPMVACELLNQLSMRTLTAGYSYVSECLDDGLRNELATPALRLFEGYGSTPMGVYINSLREGFEGYIGALNPDPYRVISDTERITRDTADHVRHMVWSTNHFLWMHSADIARNLSQDLPFYHFRRDLGMRWDTVCVRSGCCTIGNGPNLAVVEIGVFSGHFSDFVLGALPNVTLIGIDPYYGDDGTFPPELAHLDPVMVYEQTKERYSKYGERAKLWATTSKEASRVIPDESVDLIFIDGCHEYDCVREDIDLWLPKLRPGGIMSGHDFSDKWPGVVRRVNEIRAGQDLFLGMDFMWWWMKEALRPQQSVMRLTWHFKVPLLHDRFLGYGVAHKPSSTANVFSLTATFWDRRQSSSSSSHEWQPLSITKGWPKLSLVRAFHRGASFNELSEKVTKCSDLCRSASRATSTIDSRLATVAATTEDVQSDIEGLEDRVRMRMEEATSRAQEITDRSVSRMAELARGVQEGIDTLLQTRGVQDEERDESHRAVERRLMELEKLQKNTALQISMLKSRAKKTDEAVIEVERKCGARLDEHSKHIQEKLSNSVQRLRSPLYELVDTVRTKVEEVERNGSGQCSGRSDEVASEIKSVRQCLADQIVNLEAQCSSLEESSKSEVRMARSLQRALKRIEGAIESRAKTVDSQYDVCKQDAVELRQEVEDLKEYVAQRCDAERVRSVEQLRESQQEHWRKVQKQLDGVRERMDRISGTFDEERWQDKLQSNVESNVRQAVAGYASRWQSDLVQIIELLNAVYIHLGMRLPTSTLMSAKRFKEQIQKSKRVVPPFTVAGGSAR</sequence>
<dbReference type="InterPro" id="IPR050074">
    <property type="entry name" value="DHO_dehydrogenase"/>
</dbReference>
<dbReference type="SUPFAM" id="SSF53335">
    <property type="entry name" value="S-adenosyl-L-methionine-dependent methyltransferases"/>
    <property type="match status" value="1"/>
</dbReference>
<keyword evidence="3" id="KW-0285">Flavoprotein</keyword>
<dbReference type="CDD" id="cd04738">
    <property type="entry name" value="DHOD_2_like"/>
    <property type="match status" value="1"/>
</dbReference>
<dbReference type="EMBL" id="JABANP010000319">
    <property type="protein sequence ID" value="KAF4684300.1"/>
    <property type="molecule type" value="Genomic_DNA"/>
</dbReference>
<evidence type="ECO:0000256" key="1">
    <source>
        <dbReference type="ARBA" id="ARBA00001917"/>
    </source>
</evidence>
<dbReference type="GO" id="GO:0004152">
    <property type="term" value="F:dihydroorotate dehydrogenase activity"/>
    <property type="evidence" value="ECO:0007669"/>
    <property type="project" value="InterPro"/>
</dbReference>
<dbReference type="Pfam" id="PF13578">
    <property type="entry name" value="Methyltransf_24"/>
    <property type="match status" value="1"/>
</dbReference>
<name>A0A7J6NLB5_PEROL</name>
<evidence type="ECO:0000256" key="3">
    <source>
        <dbReference type="ARBA" id="ARBA00022630"/>
    </source>
</evidence>
<dbReference type="PANTHER" id="PTHR48109:SF4">
    <property type="entry name" value="DIHYDROOROTATE DEHYDROGENASE (QUINONE), MITOCHONDRIAL"/>
    <property type="match status" value="1"/>
</dbReference>
<comment type="pathway">
    <text evidence="2">Pyrimidine metabolism; UMP biosynthesis via de novo pathway.</text>
</comment>
<evidence type="ECO:0000313" key="8">
    <source>
        <dbReference type="EMBL" id="KAF4684300.1"/>
    </source>
</evidence>
<evidence type="ECO:0000256" key="6">
    <source>
        <dbReference type="ARBA" id="ARBA00023136"/>
    </source>
</evidence>
<evidence type="ECO:0000256" key="2">
    <source>
        <dbReference type="ARBA" id="ARBA00004725"/>
    </source>
</evidence>
<dbReference type="Gene3D" id="3.40.50.150">
    <property type="entry name" value="Vaccinia Virus protein VP39"/>
    <property type="match status" value="1"/>
</dbReference>
<dbReference type="GO" id="GO:0005737">
    <property type="term" value="C:cytoplasm"/>
    <property type="evidence" value="ECO:0007669"/>
    <property type="project" value="InterPro"/>
</dbReference>